<evidence type="ECO:0008006" key="3">
    <source>
        <dbReference type="Google" id="ProtNLM"/>
    </source>
</evidence>
<comment type="caution">
    <text evidence="1">The sequence shown here is derived from an EMBL/GenBank/DDBJ whole genome shotgun (WGS) entry which is preliminary data.</text>
</comment>
<dbReference type="InterPro" id="IPR029033">
    <property type="entry name" value="His_PPase_superfam"/>
</dbReference>
<dbReference type="Pfam" id="PF00300">
    <property type="entry name" value="His_Phos_1"/>
    <property type="match status" value="1"/>
</dbReference>
<dbReference type="CDD" id="cd07067">
    <property type="entry name" value="HP_PGM_like"/>
    <property type="match status" value="1"/>
</dbReference>
<evidence type="ECO:0000313" key="2">
    <source>
        <dbReference type="Proteomes" id="UP000653056"/>
    </source>
</evidence>
<dbReference type="Proteomes" id="UP000653056">
    <property type="component" value="Unassembled WGS sequence"/>
</dbReference>
<reference evidence="2" key="1">
    <citation type="journal article" date="2019" name="Int. J. Syst. Evol. Microbiol.">
        <title>The Global Catalogue of Microorganisms (GCM) 10K type strain sequencing project: providing services to taxonomists for standard genome sequencing and annotation.</title>
        <authorList>
            <consortium name="The Broad Institute Genomics Platform"/>
            <consortium name="The Broad Institute Genome Sequencing Center for Infectious Disease"/>
            <person name="Wu L."/>
            <person name="Ma J."/>
        </authorList>
    </citation>
    <scope>NUCLEOTIDE SEQUENCE [LARGE SCALE GENOMIC DNA]</scope>
    <source>
        <strain evidence="2">KCTC 22228</strain>
    </source>
</reference>
<keyword evidence="2" id="KW-1185">Reference proteome</keyword>
<gene>
    <name evidence="1" type="ORF">GCM10007160_43370</name>
</gene>
<name>A0ABQ2ZG28_9GAMM</name>
<evidence type="ECO:0000313" key="1">
    <source>
        <dbReference type="EMBL" id="GGY11749.1"/>
    </source>
</evidence>
<sequence length="225" mass="25605">MKQLFLIRHAKSSWADGSLADHERPLKRHGRRQAEAMAKPLQALGAFDGAIHASDASRVRQTLEGFDAALPELTLSERVHYHPALYTFEEKRLRRWLKDANLDDDCLTLVGHNPALLALAQRLTNQQVERLPTGSQIHLVLPITSWQQLDKARGKVVVTLTPTETSHALFKRKAPKPPASDDSPLAKRLTRQLAHRYRMIRTLEPGVVADFDPEFLHQYRVCQRH</sequence>
<protein>
    <recommendedName>
        <fullName evidence="3">Histidine phosphatase family protein</fullName>
    </recommendedName>
</protein>
<dbReference type="EMBL" id="BMXS01000048">
    <property type="protein sequence ID" value="GGY11749.1"/>
    <property type="molecule type" value="Genomic_DNA"/>
</dbReference>
<dbReference type="Gene3D" id="3.40.50.1240">
    <property type="entry name" value="Phosphoglycerate mutase-like"/>
    <property type="match status" value="1"/>
</dbReference>
<dbReference type="PANTHER" id="PTHR47623:SF1">
    <property type="entry name" value="OS09G0287300 PROTEIN"/>
    <property type="match status" value="1"/>
</dbReference>
<dbReference type="SMART" id="SM00855">
    <property type="entry name" value="PGAM"/>
    <property type="match status" value="1"/>
</dbReference>
<organism evidence="1 2">
    <name type="scientific">Litchfieldella qijiaojingensis</name>
    <dbReference type="NCBI Taxonomy" id="980347"/>
    <lineage>
        <taxon>Bacteria</taxon>
        <taxon>Pseudomonadati</taxon>
        <taxon>Pseudomonadota</taxon>
        <taxon>Gammaproteobacteria</taxon>
        <taxon>Oceanospirillales</taxon>
        <taxon>Halomonadaceae</taxon>
        <taxon>Litchfieldella</taxon>
    </lineage>
</organism>
<proteinExistence type="predicted"/>
<dbReference type="PANTHER" id="PTHR47623">
    <property type="entry name" value="OS09G0287300 PROTEIN"/>
    <property type="match status" value="1"/>
</dbReference>
<accession>A0ABQ2ZG28</accession>
<dbReference type="RefSeq" id="WP_189473038.1">
    <property type="nucleotide sequence ID" value="NZ_BMXS01000048.1"/>
</dbReference>
<dbReference type="InterPro" id="IPR013078">
    <property type="entry name" value="His_Pase_superF_clade-1"/>
</dbReference>
<dbReference type="SUPFAM" id="SSF53254">
    <property type="entry name" value="Phosphoglycerate mutase-like"/>
    <property type="match status" value="1"/>
</dbReference>